<evidence type="ECO:0000313" key="2">
    <source>
        <dbReference type="EMBL" id="TBU08454.1"/>
    </source>
</evidence>
<dbReference type="EMBL" id="PIXR01000181">
    <property type="protein sequence ID" value="TBU08454.1"/>
    <property type="molecule type" value="Genomic_DNA"/>
</dbReference>
<dbReference type="VEuPathDB" id="MicrosporidiaDB:CWI36_0401p0030"/>
<feature type="signal peptide" evidence="1">
    <location>
        <begin position="1"/>
        <end position="20"/>
    </location>
</feature>
<evidence type="ECO:0000256" key="1">
    <source>
        <dbReference type="SAM" id="SignalP"/>
    </source>
</evidence>
<feature type="chain" id="PRO_5020232669" evidence="1">
    <location>
        <begin position="21"/>
        <end position="434"/>
    </location>
</feature>
<proteinExistence type="predicted"/>
<name>A0A4Q9LJW4_9MICR</name>
<dbReference type="Proteomes" id="UP000293045">
    <property type="component" value="Unassembled WGS sequence"/>
</dbReference>
<gene>
    <name evidence="2" type="ORF">CWI39_0181p0020</name>
</gene>
<protein>
    <submittedName>
        <fullName evidence="2">Uncharacterized protein</fullName>
    </submittedName>
</protein>
<reference evidence="2 3" key="1">
    <citation type="submission" date="2017-12" db="EMBL/GenBank/DDBJ databases">
        <authorList>
            <person name="Pombert J.-F."/>
            <person name="Haag K.L."/>
            <person name="Ebert D."/>
        </authorList>
    </citation>
    <scope>NUCLEOTIDE SEQUENCE [LARGE SCALE GENOMIC DNA]</scope>
    <source>
        <strain evidence="2">IL-BN-2</strain>
    </source>
</reference>
<dbReference type="VEuPathDB" id="MicrosporidiaDB:CWI39_0181p0020"/>
<evidence type="ECO:0000313" key="3">
    <source>
        <dbReference type="Proteomes" id="UP000293045"/>
    </source>
</evidence>
<comment type="caution">
    <text evidence="2">The sequence shown here is derived from an EMBL/GenBank/DDBJ whole genome shotgun (WGS) entry which is preliminary data.</text>
</comment>
<keyword evidence="1" id="KW-0732">Signal</keyword>
<accession>A0A4Q9LJW4</accession>
<dbReference type="AlphaFoldDB" id="A0A4Q9LJW4"/>
<organism evidence="2 3">
    <name type="scientific">Hamiltosporidium magnivora</name>
    <dbReference type="NCBI Taxonomy" id="148818"/>
    <lineage>
        <taxon>Eukaryota</taxon>
        <taxon>Fungi</taxon>
        <taxon>Fungi incertae sedis</taxon>
        <taxon>Microsporidia</taxon>
        <taxon>Dubosqiidae</taxon>
        <taxon>Hamiltosporidium</taxon>
    </lineage>
</organism>
<sequence>MILKLFLILVLGYHKSIIQATSDREELLSKDEIENDNVAIEEYLSNQLTDFSRNCLKKVIEKRHIKSKNFLLSMQTSFDKFNGQKRFFDASLENNFYFILYFKISENFDFKNHYTSIYQATNKSNKYIKYHREKNKIQTKLWISSLSKDPYRLLFKERCEKMKYYLYISFLKDIKTIINIHRSKKKSIGIFRKKSNHCFQNSFFVAFNDYLNEYDQISLYHAVNLAPKNVENFECLNLHIFLTKKVDFFNYFGQGFDIKSLELFFSKFSIFYFDKMKLKIEYQIEIFTKQIPDENICLLERDLLKVSEINNHENINKVYFFYILSKNDLLDWIKKKTFNVHLFFNLGFSFSTEIFDTKNEKNVYKKIKFNIYIGLNNTIEYAFTLNLNKNDEMIEFIVQSYSFYAKEQNSYSFKELTDIETKLNEIAHEYEKQD</sequence>